<gene>
    <name evidence="2" type="ORF">JOD17_003587</name>
</gene>
<sequence length="76" mass="8460">MNRMTKRILAVALTIVIAQFIIVAGYQALVAGQVNWTYIIISTLIMLLLVGTTAIANRRLEMIQENEEKSTAIPKD</sequence>
<keyword evidence="1" id="KW-0812">Transmembrane</keyword>
<reference evidence="2 3" key="1">
    <citation type="submission" date="2021-01" db="EMBL/GenBank/DDBJ databases">
        <title>Genomic Encyclopedia of Type Strains, Phase IV (KMG-IV): sequencing the most valuable type-strain genomes for metagenomic binning, comparative biology and taxonomic classification.</title>
        <authorList>
            <person name="Goeker M."/>
        </authorList>
    </citation>
    <scope>NUCLEOTIDE SEQUENCE [LARGE SCALE GENOMIC DNA]</scope>
    <source>
        <strain evidence="2 3">DSM 25540</strain>
    </source>
</reference>
<accession>A0ABS2PI13</accession>
<evidence type="ECO:0000256" key="1">
    <source>
        <dbReference type="SAM" id="Phobius"/>
    </source>
</evidence>
<name>A0ABS2PI13_9BACL</name>
<dbReference type="EMBL" id="JAFBEC010000013">
    <property type="protein sequence ID" value="MBM7634468.1"/>
    <property type="molecule type" value="Genomic_DNA"/>
</dbReference>
<keyword evidence="3" id="KW-1185">Reference proteome</keyword>
<protein>
    <submittedName>
        <fullName evidence="2">Uncharacterized protein</fullName>
    </submittedName>
</protein>
<proteinExistence type="predicted"/>
<feature type="transmembrane region" description="Helical" evidence="1">
    <location>
        <begin position="7"/>
        <end position="30"/>
    </location>
</feature>
<dbReference type="RefSeq" id="WP_042358094.1">
    <property type="nucleotide sequence ID" value="NZ_JAFBEC010000013.1"/>
</dbReference>
<feature type="transmembrane region" description="Helical" evidence="1">
    <location>
        <begin position="36"/>
        <end position="56"/>
    </location>
</feature>
<evidence type="ECO:0000313" key="2">
    <source>
        <dbReference type="EMBL" id="MBM7634468.1"/>
    </source>
</evidence>
<keyword evidence="1" id="KW-1133">Transmembrane helix</keyword>
<keyword evidence="1" id="KW-0472">Membrane</keyword>
<organism evidence="2 3">
    <name type="scientific">Geomicrobium sediminis</name>
    <dbReference type="NCBI Taxonomy" id="1347788"/>
    <lineage>
        <taxon>Bacteria</taxon>
        <taxon>Bacillati</taxon>
        <taxon>Bacillota</taxon>
        <taxon>Bacilli</taxon>
        <taxon>Bacillales</taxon>
        <taxon>Geomicrobium</taxon>
    </lineage>
</organism>
<comment type="caution">
    <text evidence="2">The sequence shown here is derived from an EMBL/GenBank/DDBJ whole genome shotgun (WGS) entry which is preliminary data.</text>
</comment>
<evidence type="ECO:0000313" key="3">
    <source>
        <dbReference type="Proteomes" id="UP000741863"/>
    </source>
</evidence>
<dbReference type="Proteomes" id="UP000741863">
    <property type="component" value="Unassembled WGS sequence"/>
</dbReference>